<accession>A0ACB9J4F0</accession>
<comment type="caution">
    <text evidence="1">The sequence shown here is derived from an EMBL/GenBank/DDBJ whole genome shotgun (WGS) entry which is preliminary data.</text>
</comment>
<organism evidence="1 2">
    <name type="scientific">Smallanthus sonchifolius</name>
    <dbReference type="NCBI Taxonomy" id="185202"/>
    <lineage>
        <taxon>Eukaryota</taxon>
        <taxon>Viridiplantae</taxon>
        <taxon>Streptophyta</taxon>
        <taxon>Embryophyta</taxon>
        <taxon>Tracheophyta</taxon>
        <taxon>Spermatophyta</taxon>
        <taxon>Magnoliopsida</taxon>
        <taxon>eudicotyledons</taxon>
        <taxon>Gunneridae</taxon>
        <taxon>Pentapetalae</taxon>
        <taxon>asterids</taxon>
        <taxon>campanulids</taxon>
        <taxon>Asterales</taxon>
        <taxon>Asteraceae</taxon>
        <taxon>Asteroideae</taxon>
        <taxon>Heliantheae alliance</taxon>
        <taxon>Millerieae</taxon>
        <taxon>Smallanthus</taxon>
    </lineage>
</organism>
<evidence type="ECO:0000313" key="2">
    <source>
        <dbReference type="Proteomes" id="UP001056120"/>
    </source>
</evidence>
<protein>
    <submittedName>
        <fullName evidence="1">Uncharacterized protein</fullName>
    </submittedName>
</protein>
<sequence>MEHYYENNYQGHRFAQRDHYVNLWCEAIIARIGSHRPKNLECVVYDRLGEVVLETPELETLIDEVQVIVREGEAQVPPPGKYSAHDFNSDEVYTESMQDHEIPCESLHLSGENDSLQVIRDEDTIKEEQKKVHEIMSTQWHLFTKAELLHLLDESRRLTDKLTSLRIARENAAPEPETLTEE</sequence>
<evidence type="ECO:0000313" key="1">
    <source>
        <dbReference type="EMBL" id="KAI3815379.1"/>
    </source>
</evidence>
<keyword evidence="2" id="KW-1185">Reference proteome</keyword>
<proteinExistence type="predicted"/>
<reference evidence="2" key="1">
    <citation type="journal article" date="2022" name="Mol. Ecol. Resour.">
        <title>The genomes of chicory, endive, great burdock and yacon provide insights into Asteraceae palaeo-polyploidization history and plant inulin production.</title>
        <authorList>
            <person name="Fan W."/>
            <person name="Wang S."/>
            <person name="Wang H."/>
            <person name="Wang A."/>
            <person name="Jiang F."/>
            <person name="Liu H."/>
            <person name="Zhao H."/>
            <person name="Xu D."/>
            <person name="Zhang Y."/>
        </authorList>
    </citation>
    <scope>NUCLEOTIDE SEQUENCE [LARGE SCALE GENOMIC DNA]</scope>
    <source>
        <strain evidence="2">cv. Yunnan</strain>
    </source>
</reference>
<dbReference type="EMBL" id="CM042022">
    <property type="protein sequence ID" value="KAI3815379.1"/>
    <property type="molecule type" value="Genomic_DNA"/>
</dbReference>
<name>A0ACB9J4F0_9ASTR</name>
<dbReference type="Proteomes" id="UP001056120">
    <property type="component" value="Linkage Group LG05"/>
</dbReference>
<gene>
    <name evidence="1" type="ORF">L1987_15045</name>
</gene>
<reference evidence="1 2" key="2">
    <citation type="journal article" date="2022" name="Mol. Ecol. Resour.">
        <title>The genomes of chicory, endive, great burdock and yacon provide insights into Asteraceae paleo-polyploidization history and plant inulin production.</title>
        <authorList>
            <person name="Fan W."/>
            <person name="Wang S."/>
            <person name="Wang H."/>
            <person name="Wang A."/>
            <person name="Jiang F."/>
            <person name="Liu H."/>
            <person name="Zhao H."/>
            <person name="Xu D."/>
            <person name="Zhang Y."/>
        </authorList>
    </citation>
    <scope>NUCLEOTIDE SEQUENCE [LARGE SCALE GENOMIC DNA]</scope>
    <source>
        <strain evidence="2">cv. Yunnan</strain>
        <tissue evidence="1">Leaves</tissue>
    </source>
</reference>